<feature type="non-terminal residue" evidence="1">
    <location>
        <position position="35"/>
    </location>
</feature>
<sequence length="35" mass="3466">MAAAADDNNDTIVLIGPRGVGKSILAATLAENPGE</sequence>
<evidence type="ECO:0000313" key="1">
    <source>
        <dbReference type="EMBL" id="PIT86880.1"/>
    </source>
</evidence>
<dbReference type="Gene3D" id="3.40.50.300">
    <property type="entry name" value="P-loop containing nucleotide triphosphate hydrolases"/>
    <property type="match status" value="1"/>
</dbReference>
<organism evidence="1 2">
    <name type="scientific">Candidatus Magasanikbacteria bacterium CG10_big_fil_rev_8_21_14_0_10_43_6</name>
    <dbReference type="NCBI Taxonomy" id="1974650"/>
    <lineage>
        <taxon>Bacteria</taxon>
        <taxon>Candidatus Magasanikiibacteriota</taxon>
    </lineage>
</organism>
<dbReference type="InterPro" id="IPR027417">
    <property type="entry name" value="P-loop_NTPase"/>
</dbReference>
<evidence type="ECO:0000313" key="2">
    <source>
        <dbReference type="Proteomes" id="UP000229362"/>
    </source>
</evidence>
<gene>
    <name evidence="1" type="ORF">COU33_00695</name>
</gene>
<reference evidence="2" key="1">
    <citation type="submission" date="2017-09" db="EMBL/GenBank/DDBJ databases">
        <title>Depth-based differentiation of microbial function through sediment-hosted aquifers and enrichment of novel symbionts in the deep terrestrial subsurface.</title>
        <authorList>
            <person name="Probst A.J."/>
            <person name="Ladd B."/>
            <person name="Jarett J.K."/>
            <person name="Geller-Mcgrath D.E."/>
            <person name="Sieber C.M.K."/>
            <person name="Emerson J.B."/>
            <person name="Anantharaman K."/>
            <person name="Thomas B.C."/>
            <person name="Malmstrom R."/>
            <person name="Stieglmeier M."/>
            <person name="Klingl A."/>
            <person name="Woyke T."/>
            <person name="Ryan C.M."/>
            <person name="Banfield J.F."/>
        </authorList>
    </citation>
    <scope>NUCLEOTIDE SEQUENCE [LARGE SCALE GENOMIC DNA]</scope>
</reference>
<accession>A0A2M6W2E0</accession>
<protein>
    <submittedName>
        <fullName evidence="1">Uncharacterized protein</fullName>
    </submittedName>
</protein>
<dbReference type="AlphaFoldDB" id="A0A2M6W2E0"/>
<dbReference type="Proteomes" id="UP000229362">
    <property type="component" value="Unassembled WGS sequence"/>
</dbReference>
<proteinExistence type="predicted"/>
<comment type="caution">
    <text evidence="1">The sequence shown here is derived from an EMBL/GenBank/DDBJ whole genome shotgun (WGS) entry which is preliminary data.</text>
</comment>
<name>A0A2M6W2E0_9BACT</name>
<dbReference type="SUPFAM" id="SSF53795">
    <property type="entry name" value="PEP carboxykinase-like"/>
    <property type="match status" value="1"/>
</dbReference>
<dbReference type="EMBL" id="PFBZ01000029">
    <property type="protein sequence ID" value="PIT86880.1"/>
    <property type="molecule type" value="Genomic_DNA"/>
</dbReference>